<reference evidence="3 4" key="1">
    <citation type="submission" date="2017-09" db="EMBL/GenBank/DDBJ databases">
        <title>Reassesment of A. cryaerophilus.</title>
        <authorList>
            <person name="Perez-Cataluna A."/>
            <person name="Collado L."/>
            <person name="Salgado O."/>
            <person name="Lefinanco V."/>
            <person name="Figueras M.J."/>
        </authorList>
    </citation>
    <scope>NUCLEOTIDE SEQUENCE [LARGE SCALE GENOMIC DNA]</scope>
    <source>
        <strain evidence="3 4">LMG 10210</strain>
    </source>
</reference>
<gene>
    <name evidence="3" type="ORF">CJ673_08590</name>
</gene>
<proteinExistence type="predicted"/>
<feature type="domain" description="Glycosyl transferase family 1" evidence="1">
    <location>
        <begin position="180"/>
        <end position="342"/>
    </location>
</feature>
<dbReference type="Gene3D" id="3.40.50.2000">
    <property type="entry name" value="Glycogen Phosphorylase B"/>
    <property type="match status" value="2"/>
</dbReference>
<dbReference type="GO" id="GO:0016757">
    <property type="term" value="F:glycosyltransferase activity"/>
    <property type="evidence" value="ECO:0007669"/>
    <property type="project" value="InterPro"/>
</dbReference>
<evidence type="ECO:0000313" key="4">
    <source>
        <dbReference type="Proteomes" id="UP000238281"/>
    </source>
</evidence>
<evidence type="ECO:0000313" key="3">
    <source>
        <dbReference type="EMBL" id="PRM94011.1"/>
    </source>
</evidence>
<dbReference type="Pfam" id="PF00534">
    <property type="entry name" value="Glycos_transf_1"/>
    <property type="match status" value="1"/>
</dbReference>
<dbReference type="Proteomes" id="UP000238281">
    <property type="component" value="Unassembled WGS sequence"/>
</dbReference>
<dbReference type="SUPFAM" id="SSF53756">
    <property type="entry name" value="UDP-Glycosyltransferase/glycogen phosphorylase"/>
    <property type="match status" value="1"/>
</dbReference>
<organism evidence="3 4">
    <name type="scientific">Aliarcobacter cryaerophilus</name>
    <dbReference type="NCBI Taxonomy" id="28198"/>
    <lineage>
        <taxon>Bacteria</taxon>
        <taxon>Pseudomonadati</taxon>
        <taxon>Campylobacterota</taxon>
        <taxon>Epsilonproteobacteria</taxon>
        <taxon>Campylobacterales</taxon>
        <taxon>Arcobacteraceae</taxon>
        <taxon>Aliarcobacter</taxon>
    </lineage>
</organism>
<feature type="domain" description="Glycosyltransferase subfamily 4-like N-terminal" evidence="2">
    <location>
        <begin position="8"/>
        <end position="137"/>
    </location>
</feature>
<dbReference type="RefSeq" id="WP_105915780.1">
    <property type="nucleotide sequence ID" value="NZ_NXGE01000005.1"/>
</dbReference>
<evidence type="ECO:0000259" key="2">
    <source>
        <dbReference type="Pfam" id="PF13477"/>
    </source>
</evidence>
<dbReference type="EMBL" id="NXGE01000005">
    <property type="protein sequence ID" value="PRM94011.1"/>
    <property type="molecule type" value="Genomic_DNA"/>
</dbReference>
<dbReference type="InterPro" id="IPR001296">
    <property type="entry name" value="Glyco_trans_1"/>
</dbReference>
<dbReference type="AlphaFoldDB" id="A0A2S9T5A8"/>
<dbReference type="Pfam" id="PF13477">
    <property type="entry name" value="Glyco_trans_4_2"/>
    <property type="match status" value="1"/>
</dbReference>
<dbReference type="PANTHER" id="PTHR12526">
    <property type="entry name" value="GLYCOSYLTRANSFERASE"/>
    <property type="match status" value="1"/>
</dbReference>
<evidence type="ECO:0000259" key="1">
    <source>
        <dbReference type="Pfam" id="PF00534"/>
    </source>
</evidence>
<name>A0A2S9T5A8_9BACT</name>
<sequence length="365" mass="42283">MENKNILEVCLSPDLGGLELYMQNCSRELSKEFNVLCTISNKSKLKPFLDDLKVVEIKRKTGFSFFSSRNLARIIDENKIDLIHIHWTKDIPIVIFAKLLSKRKPKIVQTRHMTMTRFKNDFYHKFLYKNIDMIICVTKALGNQINKFIPENIRPEVKVLYLGAKNVKEFAEDELKVYKEELNTENSFIVGFVGRINEAKGQYLLIEALKRLKIKNLDIKVYFVGHAMNEEYLNFLKQKVKSYNLEKEVNFLGFVNEPSKFMQICDVIVAASKNETFGLVVIETMKNQTAVIASKSGGFLEIIDDGLNGLLFENENVEDLCMKIEKLYSDKKLKDTLALEAKRKVDLEFDSEIQFEKLKEIFKGV</sequence>
<dbReference type="InterPro" id="IPR028098">
    <property type="entry name" value="Glyco_trans_4-like_N"/>
</dbReference>
<accession>A0A2S9T5A8</accession>
<protein>
    <submittedName>
        <fullName evidence="3">Glycosyl transferase</fullName>
    </submittedName>
</protein>
<keyword evidence="3" id="KW-0808">Transferase</keyword>
<comment type="caution">
    <text evidence="3">The sequence shown here is derived from an EMBL/GenBank/DDBJ whole genome shotgun (WGS) entry which is preliminary data.</text>
</comment>
<dbReference type="CDD" id="cd03801">
    <property type="entry name" value="GT4_PimA-like"/>
    <property type="match status" value="1"/>
</dbReference>